<gene>
    <name evidence="2" type="ORF">Poli38472_005794</name>
</gene>
<dbReference type="Pfam" id="PF04321">
    <property type="entry name" value="RmlD_sub_bind"/>
    <property type="match status" value="1"/>
</dbReference>
<name>A0A8K1FMJ8_PYTOL</name>
<dbReference type="Gene3D" id="3.40.50.720">
    <property type="entry name" value="NAD(P)-binding Rossmann-like Domain"/>
    <property type="match status" value="1"/>
</dbReference>
<dbReference type="Proteomes" id="UP000794436">
    <property type="component" value="Unassembled WGS sequence"/>
</dbReference>
<sequence length="338" mass="37922">MNVLLVGGTSYVAQFVARQFLRGDVGTQCSVACTLRGRPETLPHRFQYASEDPQETTERVIWVYEGVDLFDSSSLYACIDSFRPHVIVNCVAMASPAACERDPERSKTLNEPRHLVEFLRGKGIRLVHFSTDFVYEGSAPRPQSYYEEDASLRPSMCVYSSSKLSFDQFLMTQSDLDAVVLRIANVIGPRAPFFADQPPKFVEWLYTELFLSPTKQESPVTLWSDEIRSFLYVEDLARVVWSLIASDITQGRQLFNVGGSKAYSRVEIAELLLESYKAVHGELPTHTRAITPVLRSSVNLGYRSPLNAAVDCSKLTTLLPTAKLRDAADVLRSILETF</sequence>
<accession>A0A8K1FMJ8</accession>
<evidence type="ECO:0000259" key="1">
    <source>
        <dbReference type="Pfam" id="PF04321"/>
    </source>
</evidence>
<comment type="caution">
    <text evidence="2">The sequence shown here is derived from an EMBL/GenBank/DDBJ whole genome shotgun (WGS) entry which is preliminary data.</text>
</comment>
<evidence type="ECO:0000313" key="3">
    <source>
        <dbReference type="Proteomes" id="UP000794436"/>
    </source>
</evidence>
<proteinExistence type="predicted"/>
<feature type="domain" description="RmlD-like substrate binding" evidence="1">
    <location>
        <begin position="1"/>
        <end position="319"/>
    </location>
</feature>
<dbReference type="OrthoDB" id="6235964at2759"/>
<dbReference type="InterPro" id="IPR036291">
    <property type="entry name" value="NAD(P)-bd_dom_sf"/>
</dbReference>
<dbReference type="EMBL" id="SPLM01000002">
    <property type="protein sequence ID" value="TMW68326.1"/>
    <property type="molecule type" value="Genomic_DNA"/>
</dbReference>
<dbReference type="PANTHER" id="PTHR43242">
    <property type="entry name" value="NAD(P)-BINDING ROSSMANN-FOLD SUPERFAMILY PROTEIN"/>
    <property type="match status" value="1"/>
</dbReference>
<dbReference type="AlphaFoldDB" id="A0A8K1FMJ8"/>
<keyword evidence="3" id="KW-1185">Reference proteome</keyword>
<reference evidence="2" key="1">
    <citation type="submission" date="2019-03" db="EMBL/GenBank/DDBJ databases">
        <title>Long read genome sequence of the mycoparasitic Pythium oligandrum ATCC 38472 isolated from sugarbeet rhizosphere.</title>
        <authorList>
            <person name="Gaulin E."/>
        </authorList>
    </citation>
    <scope>NUCLEOTIDE SEQUENCE</scope>
    <source>
        <strain evidence="2">ATCC 38472_TT</strain>
    </source>
</reference>
<organism evidence="2 3">
    <name type="scientific">Pythium oligandrum</name>
    <name type="common">Mycoparasitic fungus</name>
    <dbReference type="NCBI Taxonomy" id="41045"/>
    <lineage>
        <taxon>Eukaryota</taxon>
        <taxon>Sar</taxon>
        <taxon>Stramenopiles</taxon>
        <taxon>Oomycota</taxon>
        <taxon>Peronosporomycetes</taxon>
        <taxon>Pythiales</taxon>
        <taxon>Pythiaceae</taxon>
        <taxon>Pythium</taxon>
    </lineage>
</organism>
<dbReference type="PANTHER" id="PTHR43242:SF1">
    <property type="entry name" value="NAD(P)-BINDING ROSSMANN-FOLD SUPERFAMILY PROTEIN"/>
    <property type="match status" value="1"/>
</dbReference>
<evidence type="ECO:0000313" key="2">
    <source>
        <dbReference type="EMBL" id="TMW68326.1"/>
    </source>
</evidence>
<protein>
    <recommendedName>
        <fullName evidence="1">RmlD-like substrate binding domain-containing protein</fullName>
    </recommendedName>
</protein>
<dbReference type="InterPro" id="IPR029903">
    <property type="entry name" value="RmlD-like-bd"/>
</dbReference>
<dbReference type="SUPFAM" id="SSF51735">
    <property type="entry name" value="NAD(P)-binding Rossmann-fold domains"/>
    <property type="match status" value="1"/>
</dbReference>